<dbReference type="InterPro" id="IPR045237">
    <property type="entry name" value="COPS7/eIF3m"/>
</dbReference>
<dbReference type="GO" id="GO:0005852">
    <property type="term" value="C:eukaryotic translation initiation factor 3 complex"/>
    <property type="evidence" value="ECO:0007669"/>
    <property type="project" value="TreeGrafter"/>
</dbReference>
<dbReference type="AlphaFoldDB" id="A0A0A8L761"/>
<accession>A0A0A8L761</accession>
<proteinExistence type="predicted"/>
<dbReference type="PANTHER" id="PTHR15350:SF2">
    <property type="entry name" value="EUKARYOTIC TRANSLATION INITIATION FACTOR 3 SUBUNIT M"/>
    <property type="match status" value="1"/>
</dbReference>
<comment type="caution">
    <text evidence="1">The sequence shown here is derived from an EMBL/GenBank/DDBJ whole genome shotgun (WGS) entry which is preliminary data.</text>
</comment>
<dbReference type="Proteomes" id="UP000031516">
    <property type="component" value="Unassembled WGS sequence"/>
</dbReference>
<evidence type="ECO:0000313" key="1">
    <source>
        <dbReference type="EMBL" id="CDO94038.1"/>
    </source>
</evidence>
<evidence type="ECO:0000313" key="2">
    <source>
        <dbReference type="Proteomes" id="UP000031516"/>
    </source>
</evidence>
<dbReference type="GO" id="GO:0002183">
    <property type="term" value="P:cytoplasmic translational initiation"/>
    <property type="evidence" value="ECO:0007669"/>
    <property type="project" value="TreeGrafter"/>
</dbReference>
<dbReference type="EMBL" id="CCBQ010000032">
    <property type="protein sequence ID" value="CDO94038.1"/>
    <property type="molecule type" value="Genomic_DNA"/>
</dbReference>
<reference evidence="1 2" key="1">
    <citation type="submission" date="2014-03" db="EMBL/GenBank/DDBJ databases">
        <title>The genome of Kluyveromyces dobzhanskii.</title>
        <authorList>
            <person name="Nystedt B."/>
            <person name="Astrom S."/>
        </authorList>
    </citation>
    <scope>NUCLEOTIDE SEQUENCE [LARGE SCALE GENOMIC DNA]</scope>
    <source>
        <strain evidence="1 2">CBS 2104</strain>
    </source>
</reference>
<dbReference type="PANTHER" id="PTHR15350">
    <property type="entry name" value="COP9 SIGNALOSOME COMPLEX SUBUNIT 7/DENDRITIC CELL PROTEIN GA17"/>
    <property type="match status" value="1"/>
</dbReference>
<protein>
    <submittedName>
        <fullName evidence="1">WGS project CCBQ000000000 data, contig 00049</fullName>
    </submittedName>
</protein>
<dbReference type="OrthoDB" id="10265275at2759"/>
<keyword evidence="2" id="KW-1185">Reference proteome</keyword>
<name>A0A0A8L761_9SACH</name>
<organism evidence="1 2">
    <name type="scientific">Kluyveromyces dobzhanskii CBS 2104</name>
    <dbReference type="NCBI Taxonomy" id="1427455"/>
    <lineage>
        <taxon>Eukaryota</taxon>
        <taxon>Fungi</taxon>
        <taxon>Dikarya</taxon>
        <taxon>Ascomycota</taxon>
        <taxon>Saccharomycotina</taxon>
        <taxon>Saccharomycetes</taxon>
        <taxon>Saccharomycetales</taxon>
        <taxon>Saccharomycetaceae</taxon>
        <taxon>Kluyveromyces</taxon>
    </lineage>
</organism>
<sequence>MTVINYKRWWVQSNDLQQSNLLAILCFYDIEDVPQSILAGFNENTLRKLRVLSLLSLCETSAHIKYEHIKEKCDVKNDEDVEELLIQVQLFVDLKIDSVTRTAAILKHKASRDIYGGEKTVPFGSPVRSKTQILSELVNWKRSITD</sequence>
<gene>
    <name evidence="1" type="ORF">KLDO_g2323A</name>
</gene>